<comment type="caution">
    <text evidence="3">The sequence shown here is derived from an EMBL/GenBank/DDBJ whole genome shotgun (WGS) entry which is preliminary data.</text>
</comment>
<organism evidence="3 4">
    <name type="scientific">Boletus reticuloceps</name>
    <dbReference type="NCBI Taxonomy" id="495285"/>
    <lineage>
        <taxon>Eukaryota</taxon>
        <taxon>Fungi</taxon>
        <taxon>Dikarya</taxon>
        <taxon>Basidiomycota</taxon>
        <taxon>Agaricomycotina</taxon>
        <taxon>Agaricomycetes</taxon>
        <taxon>Agaricomycetidae</taxon>
        <taxon>Boletales</taxon>
        <taxon>Boletineae</taxon>
        <taxon>Boletaceae</taxon>
        <taxon>Boletoideae</taxon>
        <taxon>Boletus</taxon>
    </lineage>
</organism>
<dbReference type="EMBL" id="JAGFBS010000003">
    <property type="protein sequence ID" value="KAG6380517.1"/>
    <property type="molecule type" value="Genomic_DNA"/>
</dbReference>
<dbReference type="EMBL" id="JAGFBS010000003">
    <property type="protein sequence ID" value="KAG6380531.1"/>
    <property type="molecule type" value="Genomic_DNA"/>
</dbReference>
<proteinExistence type="predicted"/>
<protein>
    <submittedName>
        <fullName evidence="3">Uncharacterized protein</fullName>
    </submittedName>
</protein>
<sequence>MVDANRLLYKPPIPGTKGKAAKGEHPDHIVVIKQTINVFNECDDSLLATPLVLDLADNLRDWIHLGYTMRTIHPPRTARRGALGVLLRREFGRELGARDCPT</sequence>
<dbReference type="EMBL" id="JAGFBS010000054">
    <property type="protein sequence ID" value="KAG6370333.1"/>
    <property type="molecule type" value="Genomic_DNA"/>
</dbReference>
<dbReference type="Proteomes" id="UP000683000">
    <property type="component" value="Unassembled WGS sequence"/>
</dbReference>
<dbReference type="AlphaFoldDB" id="A0A8I2YXW7"/>
<evidence type="ECO:0000313" key="3">
    <source>
        <dbReference type="EMBL" id="KAG6380531.1"/>
    </source>
</evidence>
<dbReference type="OrthoDB" id="2700070at2759"/>
<gene>
    <name evidence="1" type="ORF">JVT61DRAFT_12286</name>
    <name evidence="2" type="ORF">JVT61DRAFT_8681</name>
    <name evidence="3" type="ORF">JVT61DRAFT_8698</name>
</gene>
<keyword evidence="4" id="KW-1185">Reference proteome</keyword>
<accession>A0A8I2YXW7</accession>
<reference evidence="3" key="1">
    <citation type="submission" date="2021-03" db="EMBL/GenBank/DDBJ databases">
        <title>Evolutionary innovations through gain and loss of genes in the ectomycorrhizal Boletales.</title>
        <authorList>
            <person name="Wu G."/>
            <person name="Miyauchi S."/>
            <person name="Morin E."/>
            <person name="Yang Z.-L."/>
            <person name="Xu J."/>
            <person name="Martin F.M."/>
        </authorList>
    </citation>
    <scope>NUCLEOTIDE SEQUENCE</scope>
    <source>
        <strain evidence="3">BR01</strain>
    </source>
</reference>
<evidence type="ECO:0000313" key="4">
    <source>
        <dbReference type="Proteomes" id="UP000683000"/>
    </source>
</evidence>
<evidence type="ECO:0000313" key="1">
    <source>
        <dbReference type="EMBL" id="KAG6370333.1"/>
    </source>
</evidence>
<name>A0A8I2YXW7_9AGAM</name>
<evidence type="ECO:0000313" key="2">
    <source>
        <dbReference type="EMBL" id="KAG6380517.1"/>
    </source>
</evidence>